<dbReference type="Proteomes" id="UP000637423">
    <property type="component" value="Unassembled WGS sequence"/>
</dbReference>
<evidence type="ECO:0000256" key="5">
    <source>
        <dbReference type="ARBA" id="ARBA00022989"/>
    </source>
</evidence>
<keyword evidence="6 7" id="KW-0472">Membrane</keyword>
<keyword evidence="5 7" id="KW-1133">Transmembrane helix</keyword>
<comment type="similarity">
    <text evidence="2 7">Belongs to the DedA family.</text>
</comment>
<dbReference type="GO" id="GO:0005886">
    <property type="term" value="C:plasma membrane"/>
    <property type="evidence" value="ECO:0007669"/>
    <property type="project" value="UniProtKB-SubCell"/>
</dbReference>
<feature type="transmembrane region" description="Helical" evidence="7">
    <location>
        <begin position="187"/>
        <end position="208"/>
    </location>
</feature>
<dbReference type="EMBL" id="BMED01000003">
    <property type="protein sequence ID" value="GGC84406.1"/>
    <property type="molecule type" value="Genomic_DNA"/>
</dbReference>
<evidence type="ECO:0000313" key="10">
    <source>
        <dbReference type="Proteomes" id="UP000637423"/>
    </source>
</evidence>
<dbReference type="InterPro" id="IPR032818">
    <property type="entry name" value="DedA-like"/>
</dbReference>
<evidence type="ECO:0000256" key="4">
    <source>
        <dbReference type="ARBA" id="ARBA00022692"/>
    </source>
</evidence>
<evidence type="ECO:0000256" key="1">
    <source>
        <dbReference type="ARBA" id="ARBA00004651"/>
    </source>
</evidence>
<feature type="transmembrane region" description="Helical" evidence="7">
    <location>
        <begin position="154"/>
        <end position="175"/>
    </location>
</feature>
<keyword evidence="3 7" id="KW-1003">Cell membrane</keyword>
<name>A0A916XN32_9BURK</name>
<proteinExistence type="inferred from homology"/>
<organism evidence="9 10">
    <name type="scientific">Undibacterium terreum</name>
    <dbReference type="NCBI Taxonomy" id="1224302"/>
    <lineage>
        <taxon>Bacteria</taxon>
        <taxon>Pseudomonadati</taxon>
        <taxon>Pseudomonadota</taxon>
        <taxon>Betaproteobacteria</taxon>
        <taxon>Burkholderiales</taxon>
        <taxon>Oxalobacteraceae</taxon>
        <taxon>Undibacterium</taxon>
    </lineage>
</organism>
<comment type="caution">
    <text evidence="9">The sequence shown here is derived from an EMBL/GenBank/DDBJ whole genome shotgun (WGS) entry which is preliminary data.</text>
</comment>
<feature type="domain" description="VTT" evidence="8">
    <location>
        <begin position="48"/>
        <end position="172"/>
    </location>
</feature>
<dbReference type="RefSeq" id="WP_188567340.1">
    <property type="nucleotide sequence ID" value="NZ_BMED01000003.1"/>
</dbReference>
<sequence>MDFMQLLDMILHVDKMLGTLIDQYGTLIYFVLFAIIFCETAFVVFPFLPGDSLLFIAGAMCARGLMDPVLLIVLLIIASIAGNSLNYWIGSLIGHKVLEHDYRWIDKNALNKTHAFYEKHGGKTVVLARFIPLVRTFAPFVAGVSEMTFKTFQIYNVVGALLWVLSVVLSGYFFGNIPLLRDHLNTIILLGVAAAVVPVVLGAAWRLLKGMTGKTR</sequence>
<dbReference type="PANTHER" id="PTHR30353">
    <property type="entry name" value="INNER MEMBRANE PROTEIN DEDA-RELATED"/>
    <property type="match status" value="1"/>
</dbReference>
<evidence type="ECO:0000256" key="2">
    <source>
        <dbReference type="ARBA" id="ARBA00010792"/>
    </source>
</evidence>
<evidence type="ECO:0000313" key="9">
    <source>
        <dbReference type="EMBL" id="GGC84406.1"/>
    </source>
</evidence>
<reference evidence="9" key="1">
    <citation type="journal article" date="2014" name="Int. J. Syst. Evol. Microbiol.">
        <title>Complete genome sequence of Corynebacterium casei LMG S-19264T (=DSM 44701T), isolated from a smear-ripened cheese.</title>
        <authorList>
            <consortium name="US DOE Joint Genome Institute (JGI-PGF)"/>
            <person name="Walter F."/>
            <person name="Albersmeier A."/>
            <person name="Kalinowski J."/>
            <person name="Ruckert C."/>
        </authorList>
    </citation>
    <scope>NUCLEOTIDE SEQUENCE</scope>
    <source>
        <strain evidence="9">CGMCC 1.10998</strain>
    </source>
</reference>
<dbReference type="AlphaFoldDB" id="A0A916XN32"/>
<evidence type="ECO:0000259" key="8">
    <source>
        <dbReference type="Pfam" id="PF09335"/>
    </source>
</evidence>
<dbReference type="PANTHER" id="PTHR30353:SF0">
    <property type="entry name" value="TRANSMEMBRANE PROTEIN"/>
    <property type="match status" value="1"/>
</dbReference>
<reference evidence="9" key="2">
    <citation type="submission" date="2020-09" db="EMBL/GenBank/DDBJ databases">
        <authorList>
            <person name="Sun Q."/>
            <person name="Zhou Y."/>
        </authorList>
    </citation>
    <scope>NUCLEOTIDE SEQUENCE</scope>
    <source>
        <strain evidence="9">CGMCC 1.10998</strain>
    </source>
</reference>
<feature type="transmembrane region" description="Helical" evidence="7">
    <location>
        <begin position="69"/>
        <end position="89"/>
    </location>
</feature>
<evidence type="ECO:0000256" key="7">
    <source>
        <dbReference type="RuleBase" id="RU367016"/>
    </source>
</evidence>
<comment type="subcellular location">
    <subcellularLocation>
        <location evidence="1 7">Cell membrane</location>
        <topology evidence="1 7">Multi-pass membrane protein</topology>
    </subcellularLocation>
</comment>
<keyword evidence="10" id="KW-1185">Reference proteome</keyword>
<evidence type="ECO:0000256" key="3">
    <source>
        <dbReference type="ARBA" id="ARBA00022475"/>
    </source>
</evidence>
<keyword evidence="4 7" id="KW-0812">Transmembrane</keyword>
<dbReference type="Pfam" id="PF09335">
    <property type="entry name" value="VTT_dom"/>
    <property type="match status" value="1"/>
</dbReference>
<feature type="transmembrane region" description="Helical" evidence="7">
    <location>
        <begin position="27"/>
        <end position="48"/>
    </location>
</feature>
<evidence type="ECO:0000256" key="6">
    <source>
        <dbReference type="ARBA" id="ARBA00023136"/>
    </source>
</evidence>
<protein>
    <recommendedName>
        <fullName evidence="8">VTT domain-containing protein</fullName>
    </recommendedName>
</protein>
<accession>A0A916XN32</accession>
<gene>
    <name evidence="9" type="primary">dedA</name>
    <name evidence="9" type="ORF">GCM10011396_34660</name>
</gene>
<dbReference type="InterPro" id="IPR032816">
    <property type="entry name" value="VTT_dom"/>
</dbReference>